<proteinExistence type="predicted"/>
<name>A0A3M7QYU4_BRAPC</name>
<feature type="transmembrane region" description="Helical" evidence="1">
    <location>
        <begin position="12"/>
        <end position="30"/>
    </location>
</feature>
<keyword evidence="1" id="KW-0812">Transmembrane</keyword>
<keyword evidence="1" id="KW-0472">Membrane</keyword>
<protein>
    <submittedName>
        <fullName evidence="2">Uncharacterized protein</fullName>
    </submittedName>
</protein>
<sequence>MLKNAKYPVGFTVLYIPDWFKLAFTTILVVNLAELVSSFPKILLLWCDLIFMLGDSEMIGLSL</sequence>
<evidence type="ECO:0000313" key="2">
    <source>
        <dbReference type="EMBL" id="RNA16540.1"/>
    </source>
</evidence>
<dbReference type="AlphaFoldDB" id="A0A3M7QYU4"/>
<keyword evidence="1" id="KW-1133">Transmembrane helix</keyword>
<organism evidence="2 3">
    <name type="scientific">Brachionus plicatilis</name>
    <name type="common">Marine rotifer</name>
    <name type="synonym">Brachionus muelleri</name>
    <dbReference type="NCBI Taxonomy" id="10195"/>
    <lineage>
        <taxon>Eukaryota</taxon>
        <taxon>Metazoa</taxon>
        <taxon>Spiralia</taxon>
        <taxon>Gnathifera</taxon>
        <taxon>Rotifera</taxon>
        <taxon>Eurotatoria</taxon>
        <taxon>Monogononta</taxon>
        <taxon>Pseudotrocha</taxon>
        <taxon>Ploima</taxon>
        <taxon>Brachionidae</taxon>
        <taxon>Brachionus</taxon>
    </lineage>
</organism>
<reference evidence="2 3" key="1">
    <citation type="journal article" date="2018" name="Sci. Rep.">
        <title>Genomic signatures of local adaptation to the degree of environmental predictability in rotifers.</title>
        <authorList>
            <person name="Franch-Gras L."/>
            <person name="Hahn C."/>
            <person name="Garcia-Roger E.M."/>
            <person name="Carmona M.J."/>
            <person name="Serra M."/>
            <person name="Gomez A."/>
        </authorList>
    </citation>
    <scope>NUCLEOTIDE SEQUENCE [LARGE SCALE GENOMIC DNA]</scope>
    <source>
        <strain evidence="2">HYR1</strain>
    </source>
</reference>
<evidence type="ECO:0000256" key="1">
    <source>
        <dbReference type="SAM" id="Phobius"/>
    </source>
</evidence>
<accession>A0A3M7QYU4</accession>
<comment type="caution">
    <text evidence="2">The sequence shown here is derived from an EMBL/GenBank/DDBJ whole genome shotgun (WGS) entry which is preliminary data.</text>
</comment>
<dbReference type="EMBL" id="REGN01004685">
    <property type="protein sequence ID" value="RNA16540.1"/>
    <property type="molecule type" value="Genomic_DNA"/>
</dbReference>
<keyword evidence="3" id="KW-1185">Reference proteome</keyword>
<gene>
    <name evidence="2" type="ORF">BpHYR1_039163</name>
</gene>
<dbReference type="Proteomes" id="UP000276133">
    <property type="component" value="Unassembled WGS sequence"/>
</dbReference>
<evidence type="ECO:0000313" key="3">
    <source>
        <dbReference type="Proteomes" id="UP000276133"/>
    </source>
</evidence>